<comment type="subcellular location">
    <subcellularLocation>
        <location evidence="1">Cytoplasm</location>
    </subcellularLocation>
</comment>
<proteinExistence type="predicted"/>
<dbReference type="InterPro" id="IPR000835">
    <property type="entry name" value="HTH_MarR-typ"/>
</dbReference>
<dbReference type="PANTHER" id="PTHR33164">
    <property type="entry name" value="TRANSCRIPTIONAL REGULATOR, MARR FAMILY"/>
    <property type="match status" value="1"/>
</dbReference>
<evidence type="ECO:0000313" key="3">
    <source>
        <dbReference type="EMBL" id="QFZ19022.1"/>
    </source>
</evidence>
<dbReference type="PRINTS" id="PR00598">
    <property type="entry name" value="HTHMARR"/>
</dbReference>
<dbReference type="EMBL" id="CP034550">
    <property type="protein sequence ID" value="QFZ19022.1"/>
    <property type="molecule type" value="Genomic_DNA"/>
</dbReference>
<sequence>MTASAQEPAEGVDPVAGEHPVSSTIFALARSHRALAASLLADLGLFPGQELILMRLWTRDGRSQKQLAEALGLDHSTIAKSVRRLENAGLVTRTADPTDARVRIVSLTPAGRALEEPTRAAWAELERASTRALTEHEQDLFVELARKVVGLLG</sequence>
<organism evidence="3 4">
    <name type="scientific">Saccharothrix syringae</name>
    <name type="common">Nocardiopsis syringae</name>
    <dbReference type="NCBI Taxonomy" id="103733"/>
    <lineage>
        <taxon>Bacteria</taxon>
        <taxon>Bacillati</taxon>
        <taxon>Actinomycetota</taxon>
        <taxon>Actinomycetes</taxon>
        <taxon>Pseudonocardiales</taxon>
        <taxon>Pseudonocardiaceae</taxon>
        <taxon>Saccharothrix</taxon>
    </lineage>
</organism>
<dbReference type="AlphaFoldDB" id="A0A5Q0H026"/>
<dbReference type="GO" id="GO:0006950">
    <property type="term" value="P:response to stress"/>
    <property type="evidence" value="ECO:0007669"/>
    <property type="project" value="TreeGrafter"/>
</dbReference>
<feature type="domain" description="HTH marR-type" evidence="2">
    <location>
        <begin position="18"/>
        <end position="150"/>
    </location>
</feature>
<dbReference type="Pfam" id="PF01047">
    <property type="entry name" value="MarR"/>
    <property type="match status" value="1"/>
</dbReference>
<name>A0A5Q0H026_SACSY</name>
<dbReference type="Proteomes" id="UP000325787">
    <property type="component" value="Chromosome"/>
</dbReference>
<protein>
    <submittedName>
        <fullName evidence="3">MarR family transcriptional regulator</fullName>
    </submittedName>
</protein>
<evidence type="ECO:0000256" key="1">
    <source>
        <dbReference type="ARBA" id="ARBA00004496"/>
    </source>
</evidence>
<dbReference type="PROSITE" id="PS50995">
    <property type="entry name" value="HTH_MARR_2"/>
    <property type="match status" value="1"/>
</dbReference>
<evidence type="ECO:0000259" key="2">
    <source>
        <dbReference type="PROSITE" id="PS50995"/>
    </source>
</evidence>
<dbReference type="GO" id="GO:0003700">
    <property type="term" value="F:DNA-binding transcription factor activity"/>
    <property type="evidence" value="ECO:0007669"/>
    <property type="project" value="InterPro"/>
</dbReference>
<dbReference type="InterPro" id="IPR011991">
    <property type="entry name" value="ArsR-like_HTH"/>
</dbReference>
<dbReference type="RefSeq" id="WP_051766547.1">
    <property type="nucleotide sequence ID" value="NZ_CP034550.1"/>
</dbReference>
<dbReference type="PANTHER" id="PTHR33164:SF5">
    <property type="entry name" value="ORGANIC HYDROPEROXIDE RESISTANCE TRANSCRIPTIONAL REGULATOR"/>
    <property type="match status" value="1"/>
</dbReference>
<dbReference type="GO" id="GO:0005737">
    <property type="term" value="C:cytoplasm"/>
    <property type="evidence" value="ECO:0007669"/>
    <property type="project" value="UniProtKB-SubCell"/>
</dbReference>
<dbReference type="InterPro" id="IPR039422">
    <property type="entry name" value="MarR/SlyA-like"/>
</dbReference>
<dbReference type="SMART" id="SM00347">
    <property type="entry name" value="HTH_MARR"/>
    <property type="match status" value="1"/>
</dbReference>
<dbReference type="SUPFAM" id="SSF46785">
    <property type="entry name" value="Winged helix' DNA-binding domain"/>
    <property type="match status" value="1"/>
</dbReference>
<accession>A0A5Q0H026</accession>
<dbReference type="CDD" id="cd00090">
    <property type="entry name" value="HTH_ARSR"/>
    <property type="match status" value="1"/>
</dbReference>
<dbReference type="InterPro" id="IPR036390">
    <property type="entry name" value="WH_DNA-bd_sf"/>
</dbReference>
<dbReference type="Gene3D" id="1.10.10.10">
    <property type="entry name" value="Winged helix-like DNA-binding domain superfamily/Winged helix DNA-binding domain"/>
    <property type="match status" value="1"/>
</dbReference>
<dbReference type="KEGG" id="ssyi:EKG83_17580"/>
<evidence type="ECO:0000313" key="4">
    <source>
        <dbReference type="Proteomes" id="UP000325787"/>
    </source>
</evidence>
<reference evidence="4" key="1">
    <citation type="journal article" date="2021" name="Curr. Microbiol.">
        <title>Complete genome of nocamycin-producing strain Saccharothrix syringae NRRL B-16468 reveals the biosynthetic potential for secondary metabolites.</title>
        <authorList>
            <person name="Mo X."/>
            <person name="Yang S."/>
        </authorList>
    </citation>
    <scope>NUCLEOTIDE SEQUENCE [LARGE SCALE GENOMIC DNA]</scope>
    <source>
        <strain evidence="4">ATCC 51364 / DSM 43886 / JCM 6844 / KCTC 9398 / NBRC 14523 / NRRL B-16468 / INA 2240</strain>
    </source>
</reference>
<dbReference type="OrthoDB" id="3177763at2"/>
<gene>
    <name evidence="3" type="ORF">EKG83_17580</name>
</gene>
<keyword evidence="4" id="KW-1185">Reference proteome</keyword>
<dbReference type="InterPro" id="IPR036388">
    <property type="entry name" value="WH-like_DNA-bd_sf"/>
</dbReference>